<evidence type="ECO:0000256" key="2">
    <source>
        <dbReference type="ARBA" id="ARBA00022737"/>
    </source>
</evidence>
<evidence type="ECO:0000313" key="7">
    <source>
        <dbReference type="Proteomes" id="UP001183390"/>
    </source>
</evidence>
<dbReference type="PROSITE" id="PS51186">
    <property type="entry name" value="GNAT"/>
    <property type="match status" value="2"/>
</dbReference>
<feature type="binding site" evidence="4">
    <location>
        <position position="238"/>
    </location>
    <ligand>
        <name>1D-myo-inositol 2-(L-cysteinylamino)-2-deoxy-alpha-D-glucopyranoside</name>
        <dbReference type="ChEBI" id="CHEBI:58887"/>
    </ligand>
</feature>
<evidence type="ECO:0000313" key="6">
    <source>
        <dbReference type="EMBL" id="MDT0328200.1"/>
    </source>
</evidence>
<feature type="binding site" evidence="4">
    <location>
        <position position="198"/>
    </location>
    <ligand>
        <name>1D-myo-inositol 2-(L-cysteinylamino)-2-deoxy-alpha-D-glucopyranoside</name>
        <dbReference type="ChEBI" id="CHEBI:58887"/>
    </ligand>
</feature>
<organism evidence="6 7">
    <name type="scientific">Nocardiopsis lambiniae</name>
    <dbReference type="NCBI Taxonomy" id="3075539"/>
    <lineage>
        <taxon>Bacteria</taxon>
        <taxon>Bacillati</taxon>
        <taxon>Actinomycetota</taxon>
        <taxon>Actinomycetes</taxon>
        <taxon>Streptosporangiales</taxon>
        <taxon>Nocardiopsidaceae</taxon>
        <taxon>Nocardiopsis</taxon>
    </lineage>
</organism>
<comment type="caution">
    <text evidence="6">The sequence shown here is derived from an EMBL/GenBank/DDBJ whole genome shotgun (WGS) entry which is preliminary data.</text>
</comment>
<dbReference type="PIRSF" id="PIRSF021524">
    <property type="entry name" value="MSH_acetyltransferase"/>
    <property type="match status" value="1"/>
</dbReference>
<dbReference type="Gene3D" id="3.40.630.30">
    <property type="match status" value="1"/>
</dbReference>
<dbReference type="Proteomes" id="UP001183390">
    <property type="component" value="Unassembled WGS sequence"/>
</dbReference>
<dbReference type="InterPro" id="IPR000182">
    <property type="entry name" value="GNAT_dom"/>
</dbReference>
<dbReference type="PANTHER" id="PTHR43617">
    <property type="entry name" value="L-AMINO ACID N-ACETYLTRANSFERASE"/>
    <property type="match status" value="1"/>
</dbReference>
<dbReference type="Pfam" id="PF00583">
    <property type="entry name" value="Acetyltransf_1"/>
    <property type="match status" value="1"/>
</dbReference>
<keyword evidence="2 4" id="KW-0677">Repeat</keyword>
<dbReference type="HAMAP" id="MF_01698">
    <property type="entry name" value="MshD"/>
    <property type="match status" value="1"/>
</dbReference>
<dbReference type="Pfam" id="PF13508">
    <property type="entry name" value="Acetyltransf_7"/>
    <property type="match status" value="1"/>
</dbReference>
<keyword evidence="1 4" id="KW-0808">Transferase</keyword>
<dbReference type="EMBL" id="JAVREP010000003">
    <property type="protein sequence ID" value="MDT0328200.1"/>
    <property type="molecule type" value="Genomic_DNA"/>
</dbReference>
<dbReference type="CDD" id="cd04301">
    <property type="entry name" value="NAT_SF"/>
    <property type="match status" value="2"/>
</dbReference>
<dbReference type="RefSeq" id="WP_311510933.1">
    <property type="nucleotide sequence ID" value="NZ_JAVREP010000003.1"/>
</dbReference>
<protein>
    <recommendedName>
        <fullName evidence="4">Mycothiol acetyltransferase</fullName>
        <shortName evidence="4">MSH acetyltransferase</shortName>
        <ecNumber evidence="4">2.3.1.189</ecNumber>
    </recommendedName>
    <alternativeName>
        <fullName evidence="4">Mycothiol synthase</fullName>
    </alternativeName>
</protein>
<dbReference type="GO" id="GO:0035447">
    <property type="term" value="F:mycothiol synthase activity"/>
    <property type="evidence" value="ECO:0007669"/>
    <property type="project" value="UniProtKB-EC"/>
</dbReference>
<feature type="binding site" evidence="4">
    <location>
        <begin position="80"/>
        <end position="82"/>
    </location>
    <ligand>
        <name>acetyl-CoA</name>
        <dbReference type="ChEBI" id="CHEBI:57288"/>
        <label>1</label>
    </ligand>
</feature>
<comment type="catalytic activity">
    <reaction evidence="4">
        <text>1D-myo-inositol 2-(L-cysteinylamino)-2-deoxy-alpha-D-glucopyranoside + acetyl-CoA = mycothiol + CoA + H(+)</text>
        <dbReference type="Rhea" id="RHEA:26172"/>
        <dbReference type="ChEBI" id="CHEBI:15378"/>
        <dbReference type="ChEBI" id="CHEBI:16768"/>
        <dbReference type="ChEBI" id="CHEBI:57287"/>
        <dbReference type="ChEBI" id="CHEBI:57288"/>
        <dbReference type="ChEBI" id="CHEBI:58887"/>
        <dbReference type="EC" id="2.3.1.189"/>
    </reaction>
</comment>
<dbReference type="InterPro" id="IPR017813">
    <property type="entry name" value="Mycothiol_AcTrfase"/>
</dbReference>
<reference evidence="7" key="1">
    <citation type="submission" date="2023-07" db="EMBL/GenBank/DDBJ databases">
        <title>30 novel species of actinomycetes from the DSMZ collection.</title>
        <authorList>
            <person name="Nouioui I."/>
        </authorList>
    </citation>
    <scope>NUCLEOTIDE SEQUENCE [LARGE SCALE GENOMIC DNA]</scope>
    <source>
        <strain evidence="7">DSM 44743</strain>
    </source>
</reference>
<keyword evidence="3 4" id="KW-0012">Acyltransferase</keyword>
<comment type="similarity">
    <text evidence="4">Belongs to the acetyltransferase family. MshD subfamily.</text>
</comment>
<feature type="domain" description="N-acetyltransferase" evidence="5">
    <location>
        <begin position="5"/>
        <end position="142"/>
    </location>
</feature>
<proteinExistence type="inferred from homology"/>
<comment type="caution">
    <text evidence="4">Lacks conserved residue(s) required for the propagation of feature annotation.</text>
</comment>
<dbReference type="NCBIfam" id="TIGR03448">
    <property type="entry name" value="mycothiol_MshD"/>
    <property type="match status" value="1"/>
</dbReference>
<evidence type="ECO:0000259" key="5">
    <source>
        <dbReference type="PROSITE" id="PS51186"/>
    </source>
</evidence>
<name>A0ABU2M6A5_9ACTN</name>
<evidence type="ECO:0000256" key="4">
    <source>
        <dbReference type="HAMAP-Rule" id="MF_01698"/>
    </source>
</evidence>
<evidence type="ECO:0000256" key="1">
    <source>
        <dbReference type="ARBA" id="ARBA00022679"/>
    </source>
</evidence>
<comment type="subunit">
    <text evidence="4">Monomer.</text>
</comment>
<dbReference type="SUPFAM" id="SSF55729">
    <property type="entry name" value="Acyl-CoA N-acyltransferases (Nat)"/>
    <property type="match status" value="1"/>
</dbReference>
<feature type="binding site" evidence="4">
    <location>
        <position position="292"/>
    </location>
    <ligand>
        <name>1D-myo-inositol 2-(L-cysteinylamino)-2-deoxy-alpha-D-glucopyranoside</name>
        <dbReference type="ChEBI" id="CHEBI:58887"/>
    </ligand>
</feature>
<feature type="binding site" evidence="4">
    <location>
        <begin position="258"/>
        <end position="260"/>
    </location>
    <ligand>
        <name>acetyl-CoA</name>
        <dbReference type="ChEBI" id="CHEBI:57288"/>
        <label>2</label>
    </ligand>
</feature>
<feature type="binding site" evidence="4">
    <location>
        <begin position="265"/>
        <end position="271"/>
    </location>
    <ligand>
        <name>acetyl-CoA</name>
        <dbReference type="ChEBI" id="CHEBI:57288"/>
        <label>2</label>
    </ligand>
</feature>
<keyword evidence="7" id="KW-1185">Reference proteome</keyword>
<dbReference type="InterPro" id="IPR050276">
    <property type="entry name" value="MshD_Acetyltransferase"/>
</dbReference>
<dbReference type="InterPro" id="IPR016181">
    <property type="entry name" value="Acyl_CoA_acyltransferase"/>
</dbReference>
<evidence type="ECO:0000256" key="3">
    <source>
        <dbReference type="ARBA" id="ARBA00023315"/>
    </source>
</evidence>
<sequence length="331" mass="35961">MSTPLVTDDLAAGPADQVLTLAEAARRADGVAPLSEHTLLRVRHGAPSGSSRFHVIAEDGRIVGFAFVERIEGEPDSGEVVVDPPHRGRGHGTALLRSVHRDAGPNGVRVWAHGRTPQAVSVAEGDGWRAVRELHKMRMPLRDITGGERGGPASATELPEVRLRPEVAERVRLRAFVVGQDEQAWLDANARAFAHHPEQGRLTLDDLLQREVEDWFDPHGFFLATTKDGRVAAFHWTKVHADGAGLTDGEPVGEVYVVGVDPAWRGTGLGRALTLEGLRHLRDAGLPWVHLYVDGDNEAAVRLYTSLGFDIWDTDVMYAPPEGGSRDVGNT</sequence>
<gene>
    <name evidence="4 6" type="primary">mshD</name>
    <name evidence="6" type="ORF">RM479_07215</name>
</gene>
<feature type="binding site" evidence="4">
    <location>
        <position position="36"/>
    </location>
    <ligand>
        <name>1D-myo-inositol 2-(L-cysteinylamino)-2-deoxy-alpha-D-glucopyranoside</name>
        <dbReference type="ChEBI" id="CHEBI:58887"/>
    </ligand>
</feature>
<feature type="domain" description="N-acetyltransferase" evidence="5">
    <location>
        <begin position="171"/>
        <end position="331"/>
    </location>
</feature>
<comment type="function">
    <text evidence="4">Catalyzes the transfer of acetyl from acetyl-CoA to desacetylmycothiol (Cys-GlcN-Ins) to form mycothiol.</text>
</comment>
<feature type="binding site" evidence="4">
    <location>
        <position position="254"/>
    </location>
    <ligand>
        <name>1D-myo-inositol 2-(L-cysteinylamino)-2-deoxy-alpha-D-glucopyranoside</name>
        <dbReference type="ChEBI" id="CHEBI:58887"/>
    </ligand>
</feature>
<accession>A0ABU2M6A5</accession>
<dbReference type="EC" id="2.3.1.189" evidence="4"/>
<feature type="binding site" evidence="4">
    <location>
        <begin position="297"/>
        <end position="302"/>
    </location>
    <ligand>
        <name>acetyl-CoA</name>
        <dbReference type="ChEBI" id="CHEBI:57288"/>
        <label>2</label>
    </ligand>
</feature>
<dbReference type="PANTHER" id="PTHR43617:SF31">
    <property type="entry name" value="MYCOTHIOL ACETYLTRANSFERASE"/>
    <property type="match status" value="1"/>
</dbReference>